<dbReference type="InterPro" id="IPR011051">
    <property type="entry name" value="RmlC_Cupin_sf"/>
</dbReference>
<dbReference type="InterPro" id="IPR014710">
    <property type="entry name" value="RmlC-like_jellyroll"/>
</dbReference>
<feature type="signal peptide" evidence="1">
    <location>
        <begin position="1"/>
        <end position="26"/>
    </location>
</feature>
<gene>
    <name evidence="3" type="ORF">FEG63_02150</name>
</gene>
<dbReference type="Proteomes" id="UP000708347">
    <property type="component" value="Unassembled WGS sequence"/>
</dbReference>
<dbReference type="Gene3D" id="2.60.120.10">
    <property type="entry name" value="Jelly Rolls"/>
    <property type="match status" value="1"/>
</dbReference>
<comment type="caution">
    <text evidence="3">The sequence shown here is derived from an EMBL/GenBank/DDBJ whole genome shotgun (WGS) entry which is preliminary data.</text>
</comment>
<reference evidence="3 4" key="1">
    <citation type="submission" date="2019-05" db="EMBL/GenBank/DDBJ databases">
        <title>Mycolicibacterium sphagni ENV482 genome assembly.</title>
        <authorList>
            <person name="Chen W."/>
            <person name="Faulkner N.W."/>
            <person name="Hyman M.R."/>
        </authorList>
    </citation>
    <scope>NUCLEOTIDE SEQUENCE [LARGE SCALE GENOMIC DNA]</scope>
    <source>
        <strain evidence="3 4">ENV482</strain>
    </source>
</reference>
<keyword evidence="4" id="KW-1185">Reference proteome</keyword>
<dbReference type="RefSeq" id="WP_174396349.1">
    <property type="nucleotide sequence ID" value="NZ_VBSB01000002.1"/>
</dbReference>
<proteinExistence type="predicted"/>
<keyword evidence="1" id="KW-0732">Signal</keyword>
<sequence>MTVRLLTVVGFAVALCAAMPAMTAGATPPDGDAARTDIAKGTTETPVSITTDGPTTLIVQSLVLQPGASSGWHTHPGTELSVITGGSVALQTATACAPVTYGAGQAVSIPAGVPHRVVNESGSDAQVVLTYTIPVDAPVRGDAPDVCAN</sequence>
<evidence type="ECO:0000256" key="1">
    <source>
        <dbReference type="SAM" id="SignalP"/>
    </source>
</evidence>
<feature type="domain" description="Cupin type-2" evidence="2">
    <location>
        <begin position="63"/>
        <end position="129"/>
    </location>
</feature>
<dbReference type="SUPFAM" id="SSF51182">
    <property type="entry name" value="RmlC-like cupins"/>
    <property type="match status" value="1"/>
</dbReference>
<evidence type="ECO:0000313" key="4">
    <source>
        <dbReference type="Proteomes" id="UP000708347"/>
    </source>
</evidence>
<accession>A0ABX2JS94</accession>
<dbReference type="Pfam" id="PF07883">
    <property type="entry name" value="Cupin_2"/>
    <property type="match status" value="1"/>
</dbReference>
<feature type="chain" id="PRO_5046011332" evidence="1">
    <location>
        <begin position="27"/>
        <end position="149"/>
    </location>
</feature>
<organism evidence="3 4">
    <name type="scientific">Mycolicibacterium sphagni</name>
    <dbReference type="NCBI Taxonomy" id="1786"/>
    <lineage>
        <taxon>Bacteria</taxon>
        <taxon>Bacillati</taxon>
        <taxon>Actinomycetota</taxon>
        <taxon>Actinomycetes</taxon>
        <taxon>Mycobacteriales</taxon>
        <taxon>Mycobacteriaceae</taxon>
        <taxon>Mycolicibacterium</taxon>
    </lineage>
</organism>
<name>A0ABX2JS94_9MYCO</name>
<evidence type="ECO:0000259" key="2">
    <source>
        <dbReference type="Pfam" id="PF07883"/>
    </source>
</evidence>
<dbReference type="EMBL" id="VBSB01000002">
    <property type="protein sequence ID" value="NTY58355.1"/>
    <property type="molecule type" value="Genomic_DNA"/>
</dbReference>
<protein>
    <submittedName>
        <fullName evidence="3">Cupin domain-containing protein</fullName>
    </submittedName>
</protein>
<dbReference type="InterPro" id="IPR013096">
    <property type="entry name" value="Cupin_2"/>
</dbReference>
<evidence type="ECO:0000313" key="3">
    <source>
        <dbReference type="EMBL" id="NTY58355.1"/>
    </source>
</evidence>